<accession>A0A3E2GV55</accession>
<keyword evidence="2" id="KW-0808">Transferase</keyword>
<dbReference type="OMA" id="FEVMAIR"/>
<keyword evidence="1" id="KW-0704">Schiff base</keyword>
<keyword evidence="4" id="KW-1185">Reference proteome</keyword>
<keyword evidence="2" id="KW-0570">Pentose shunt</keyword>
<gene>
    <name evidence="3" type="ORF">B7463_g11349</name>
</gene>
<dbReference type="Gene3D" id="3.20.20.70">
    <property type="entry name" value="Aldolase class I"/>
    <property type="match status" value="1"/>
</dbReference>
<dbReference type="SUPFAM" id="SSF51569">
    <property type="entry name" value="Aldolase"/>
    <property type="match status" value="1"/>
</dbReference>
<dbReference type="GO" id="GO:0009052">
    <property type="term" value="P:pentose-phosphate shunt, non-oxidative branch"/>
    <property type="evidence" value="ECO:0007669"/>
    <property type="project" value="TreeGrafter"/>
</dbReference>
<dbReference type="PANTHER" id="PTHR10683:SF34">
    <property type="entry name" value="TRANSALDOLASE"/>
    <property type="match status" value="1"/>
</dbReference>
<dbReference type="Pfam" id="PF00923">
    <property type="entry name" value="TAL_FSA"/>
    <property type="match status" value="1"/>
</dbReference>
<feature type="non-terminal residue" evidence="3">
    <location>
        <position position="1"/>
    </location>
</feature>
<dbReference type="InterPro" id="IPR013785">
    <property type="entry name" value="Aldolase_TIM"/>
</dbReference>
<comment type="function">
    <text evidence="2">Catalyzes the rate-limiting step of the non-oxidative phase in the pentose phosphate pathway. Catalyzes the reversible conversion of sedheptulose-7-phosphate and D-glyceraldehyde 3-phosphate into erythrose-4-phosphate and beta-D-fructose 6-phosphate.</text>
</comment>
<evidence type="ECO:0000313" key="4">
    <source>
        <dbReference type="Proteomes" id="UP000258309"/>
    </source>
</evidence>
<dbReference type="STRING" id="5539.A0A3E2GV55"/>
<dbReference type="GO" id="GO:0005975">
    <property type="term" value="P:carbohydrate metabolic process"/>
    <property type="evidence" value="ECO:0007669"/>
    <property type="project" value="InterPro"/>
</dbReference>
<dbReference type="OrthoDB" id="1711136at2759"/>
<organism evidence="3 4">
    <name type="scientific">Scytalidium lignicola</name>
    <name type="common">Hyphomycete</name>
    <dbReference type="NCBI Taxonomy" id="5539"/>
    <lineage>
        <taxon>Eukaryota</taxon>
        <taxon>Fungi</taxon>
        <taxon>Dikarya</taxon>
        <taxon>Ascomycota</taxon>
        <taxon>Pezizomycotina</taxon>
        <taxon>Leotiomycetes</taxon>
        <taxon>Leotiomycetes incertae sedis</taxon>
        <taxon>Scytalidium</taxon>
    </lineage>
</organism>
<dbReference type="GO" id="GO:0004801">
    <property type="term" value="F:transaldolase activity"/>
    <property type="evidence" value="ECO:0007669"/>
    <property type="project" value="UniProtKB-EC"/>
</dbReference>
<dbReference type="UniPathway" id="UPA00115">
    <property type="reaction ID" value="UER00414"/>
</dbReference>
<dbReference type="InterPro" id="IPR018225">
    <property type="entry name" value="Transaldolase_AS"/>
</dbReference>
<dbReference type="AlphaFoldDB" id="A0A3E2GV55"/>
<comment type="caution">
    <text evidence="3">The sequence shown here is derived from an EMBL/GenBank/DDBJ whole genome shotgun (WGS) entry which is preliminary data.</text>
</comment>
<dbReference type="EMBL" id="NCSJ02000378">
    <property type="protein sequence ID" value="RFU24989.1"/>
    <property type="molecule type" value="Genomic_DNA"/>
</dbReference>
<proteinExistence type="predicted"/>
<name>A0A3E2GV55_SCYLI</name>
<feature type="non-terminal residue" evidence="3">
    <location>
        <position position="338"/>
    </location>
</feature>
<protein>
    <recommendedName>
        <fullName evidence="2">Transaldolase</fullName>
        <ecNumber evidence="2">2.2.1.2</ecNumber>
    </recommendedName>
</protein>
<dbReference type="EC" id="2.2.1.2" evidence="2"/>
<comment type="catalytic activity">
    <reaction evidence="2">
        <text>D-sedoheptulose 7-phosphate + D-glyceraldehyde 3-phosphate = D-erythrose 4-phosphate + beta-D-fructose 6-phosphate</text>
        <dbReference type="Rhea" id="RHEA:17053"/>
        <dbReference type="ChEBI" id="CHEBI:16897"/>
        <dbReference type="ChEBI" id="CHEBI:57483"/>
        <dbReference type="ChEBI" id="CHEBI:57634"/>
        <dbReference type="ChEBI" id="CHEBI:59776"/>
        <dbReference type="EC" id="2.2.1.2"/>
    </reaction>
</comment>
<dbReference type="InterPro" id="IPR001585">
    <property type="entry name" value="TAL/FSA"/>
</dbReference>
<evidence type="ECO:0000256" key="1">
    <source>
        <dbReference type="ARBA" id="ARBA00023270"/>
    </source>
</evidence>
<dbReference type="PROSITE" id="PS00958">
    <property type="entry name" value="TRANSALDOLASE_2"/>
    <property type="match status" value="1"/>
</dbReference>
<comment type="pathway">
    <text evidence="2">Carbohydrate degradation; pentose phosphate pathway; D-glyceraldehyde 3-phosphate and beta-D-fructose 6-phosphate from D-ribose 5-phosphate and D-xylulose 5-phosphate (non-oxidative stage): step 2/3.</text>
</comment>
<dbReference type="Proteomes" id="UP000258309">
    <property type="component" value="Unassembled WGS sequence"/>
</dbReference>
<evidence type="ECO:0000313" key="3">
    <source>
        <dbReference type="EMBL" id="RFU24989.1"/>
    </source>
</evidence>
<dbReference type="PANTHER" id="PTHR10683">
    <property type="entry name" value="TRANSALDOLASE"/>
    <property type="match status" value="1"/>
</dbReference>
<evidence type="ECO:0000256" key="2">
    <source>
        <dbReference type="RuleBase" id="RU000501"/>
    </source>
</evidence>
<reference evidence="3 4" key="1">
    <citation type="submission" date="2018-05" db="EMBL/GenBank/DDBJ databases">
        <title>Draft genome sequence of Scytalidium lignicola DSM 105466, a ubiquitous saprotrophic fungus.</title>
        <authorList>
            <person name="Buettner E."/>
            <person name="Gebauer A.M."/>
            <person name="Hofrichter M."/>
            <person name="Liers C."/>
            <person name="Kellner H."/>
        </authorList>
    </citation>
    <scope>NUCLEOTIDE SEQUENCE [LARGE SCALE GENOMIC DNA]</scope>
    <source>
        <strain evidence="3 4">DSM 105466</strain>
    </source>
</reference>
<sequence>MASQTSTSASTVNLLAYLRLKSSIDYDCLDPKRSLVRLWTWETYAQLCKPQNSTLLEKSMTLARQLQADFLDVSVEELAVEIAMISLSLGVVPFISGSIHVMCNPLYSWDIDKVFETGHRFHKICHVLDPTFDLSRLIMKVPATWEGLQACSRLTTDGIKTLATTLFTMEQVILAGEAGCVSISPFAHELRAHLDTSYHDSEPILDLFLRAQQYYKQHGIPTKVKSCAFMTTDEIISIAGVDAMTLPAEVLEELSSMTDVQERLEARSVFHRAAQTSSVHPAALTQLSYINDKVKFNRAYTTNRRGKAKTEDAIAVFCGFQTQLEALMTMPGPSRPKL</sequence>